<accession>A0ABN3JAG9</accession>
<protein>
    <recommendedName>
        <fullName evidence="4">Secreted protein</fullName>
    </recommendedName>
</protein>
<evidence type="ECO:0000256" key="1">
    <source>
        <dbReference type="SAM" id="MobiDB-lite"/>
    </source>
</evidence>
<evidence type="ECO:0000313" key="3">
    <source>
        <dbReference type="Proteomes" id="UP001500460"/>
    </source>
</evidence>
<evidence type="ECO:0008006" key="4">
    <source>
        <dbReference type="Google" id="ProtNLM"/>
    </source>
</evidence>
<evidence type="ECO:0000313" key="2">
    <source>
        <dbReference type="EMBL" id="GAA2424550.1"/>
    </source>
</evidence>
<proteinExistence type="predicted"/>
<dbReference type="Proteomes" id="UP001500460">
    <property type="component" value="Unassembled WGS sequence"/>
</dbReference>
<dbReference type="EMBL" id="BAAATK010000004">
    <property type="protein sequence ID" value="GAA2424550.1"/>
    <property type="molecule type" value="Genomic_DNA"/>
</dbReference>
<reference evidence="2 3" key="1">
    <citation type="journal article" date="2019" name="Int. J. Syst. Evol. Microbiol.">
        <title>The Global Catalogue of Microorganisms (GCM) 10K type strain sequencing project: providing services to taxonomists for standard genome sequencing and annotation.</title>
        <authorList>
            <consortium name="The Broad Institute Genomics Platform"/>
            <consortium name="The Broad Institute Genome Sequencing Center for Infectious Disease"/>
            <person name="Wu L."/>
            <person name="Ma J."/>
        </authorList>
    </citation>
    <scope>NUCLEOTIDE SEQUENCE [LARGE SCALE GENOMIC DNA]</scope>
    <source>
        <strain evidence="2 3">JCM 6922</strain>
    </source>
</reference>
<name>A0ABN3JAG9_9ACTN</name>
<comment type="caution">
    <text evidence="2">The sequence shown here is derived from an EMBL/GenBank/DDBJ whole genome shotgun (WGS) entry which is preliminary data.</text>
</comment>
<feature type="region of interest" description="Disordered" evidence="1">
    <location>
        <begin position="61"/>
        <end position="98"/>
    </location>
</feature>
<keyword evidence="3" id="KW-1185">Reference proteome</keyword>
<gene>
    <name evidence="2" type="ORF">GCM10010421_08870</name>
</gene>
<organism evidence="2 3">
    <name type="scientific">Streptomyces glaucus</name>
    <dbReference type="NCBI Taxonomy" id="284029"/>
    <lineage>
        <taxon>Bacteria</taxon>
        <taxon>Bacillati</taxon>
        <taxon>Actinomycetota</taxon>
        <taxon>Actinomycetes</taxon>
        <taxon>Kitasatosporales</taxon>
        <taxon>Streptomycetaceae</taxon>
        <taxon>Streptomyces</taxon>
    </lineage>
</organism>
<sequence length="130" mass="13575">MRFLRLVEGGGGGADLEDVALESGEGAPLDHLRQPQLGQPRPVGLEVLAHRRKLHLLPARALPRTGRDQERIGLPRSRTAEGGSFTLPSGASRPAGDAAVTARVDAALRAAQDLQSAERTGNATCGACLP</sequence>